<evidence type="ECO:0000313" key="2">
    <source>
        <dbReference type="EMBL" id="CAD9251723.1"/>
    </source>
</evidence>
<dbReference type="EMBL" id="HBGJ01015629">
    <property type="protein sequence ID" value="CAD9251723.1"/>
    <property type="molecule type" value="Transcribed_RNA"/>
</dbReference>
<name>A0A7S1TYX7_9STRA</name>
<gene>
    <name evidence="2" type="ORF">PPAR1163_LOCUS10085</name>
</gene>
<feature type="region of interest" description="Disordered" evidence="1">
    <location>
        <begin position="323"/>
        <end position="345"/>
    </location>
</feature>
<feature type="region of interest" description="Disordered" evidence="1">
    <location>
        <begin position="363"/>
        <end position="394"/>
    </location>
</feature>
<feature type="compositionally biased region" description="Low complexity" evidence="1">
    <location>
        <begin position="505"/>
        <end position="521"/>
    </location>
</feature>
<evidence type="ECO:0000256" key="1">
    <source>
        <dbReference type="SAM" id="MobiDB-lite"/>
    </source>
</evidence>
<feature type="region of interest" description="Disordered" evidence="1">
    <location>
        <begin position="22"/>
        <end position="141"/>
    </location>
</feature>
<reference evidence="2" key="1">
    <citation type="submission" date="2021-01" db="EMBL/GenBank/DDBJ databases">
        <authorList>
            <person name="Corre E."/>
            <person name="Pelletier E."/>
            <person name="Niang G."/>
            <person name="Scheremetjew M."/>
            <person name="Finn R."/>
            <person name="Kale V."/>
            <person name="Holt S."/>
            <person name="Cochrane G."/>
            <person name="Meng A."/>
            <person name="Brown T."/>
            <person name="Cohen L."/>
        </authorList>
    </citation>
    <scope>NUCLEOTIDE SEQUENCE</scope>
    <source>
        <strain evidence="2">CCMP2877</strain>
    </source>
</reference>
<feature type="compositionally biased region" description="Low complexity" evidence="1">
    <location>
        <begin position="467"/>
        <end position="479"/>
    </location>
</feature>
<organism evidence="2">
    <name type="scientific">Phaeomonas parva</name>
    <dbReference type="NCBI Taxonomy" id="124430"/>
    <lineage>
        <taxon>Eukaryota</taxon>
        <taxon>Sar</taxon>
        <taxon>Stramenopiles</taxon>
        <taxon>Ochrophyta</taxon>
        <taxon>Pinguiophyceae</taxon>
        <taxon>Pinguiochrysidales</taxon>
        <taxon>Pinguiochrysidaceae</taxon>
        <taxon>Phaeomonas</taxon>
    </lineage>
</organism>
<feature type="compositionally biased region" description="Low complexity" evidence="1">
    <location>
        <begin position="116"/>
        <end position="128"/>
    </location>
</feature>
<proteinExistence type="predicted"/>
<accession>A0A7S1TYX7</accession>
<feature type="compositionally biased region" description="Polar residues" evidence="1">
    <location>
        <begin position="539"/>
        <end position="557"/>
    </location>
</feature>
<feature type="compositionally biased region" description="Low complexity" evidence="1">
    <location>
        <begin position="368"/>
        <end position="378"/>
    </location>
</feature>
<feature type="region of interest" description="Disordered" evidence="1">
    <location>
        <begin position="440"/>
        <end position="557"/>
    </location>
</feature>
<protein>
    <submittedName>
        <fullName evidence="2">Uncharacterized protein</fullName>
    </submittedName>
</protein>
<feature type="region of interest" description="Disordered" evidence="1">
    <location>
        <begin position="207"/>
        <end position="231"/>
    </location>
</feature>
<dbReference type="AlphaFoldDB" id="A0A7S1TYX7"/>
<sequence>MAASAGGSQLQLPGMMVHTPATMLEPSLQSQARYRKRRSLPPARVNITFEGFEGTEPPPRRTTYSPPSSGEPAFRARWQKALDGGAADLVSRSTPEVGRRPSPRSALDECPRSILSRPVSSHSVRSRPGSGGSRSVLDELREDSVARHRREVEKDRIEARQTWMESEEGREAMQQEAARLREDMPYLKNQIRENMWVLTDVGDDNAGGVGGDGGRDNGDENTSPGAFLADNLTRTSSDGKVVDKMEREKRIAAEAELYILRLEAKAAGQTLEQYLKHHKVDRRKLLGVDDEGNGVYDYSDVEALLKKLRRQWEESSNTVLKVTEGGDDVDEDDASKTEYLGPPSASHALMQALKMGKKLGSKEAMNMRSCSSRRSLSSMTPTPRGGGMITPKSLLSNTRLTPGVLDIDKSQFWDSLDSQSKFVDTGSLVLGDTNELVAPRLEPIPSKGEEPSPADSGWTGLLETGTPASSRRSSYSGPPSRHEDHLPPQAFSPPGSVRGMRRRTSSNSLATSAPSSRPSSRMQTPMSIVVPDKEGGLSRQHSFTSVGSASTHSLLEA</sequence>